<organism evidence="1">
    <name type="scientific">Clandestinovirus</name>
    <dbReference type="NCBI Taxonomy" id="2831644"/>
    <lineage>
        <taxon>Viruses</taxon>
    </lineage>
</organism>
<dbReference type="EMBL" id="MZ420154">
    <property type="protein sequence ID" value="QYA18685.1"/>
    <property type="molecule type" value="Genomic_DNA"/>
</dbReference>
<sequence length="395" mass="45678">MWHAIEESLEHRVDPFDCRGWPWNIFACSSAGFMVDPLPRTFTTKTQGHNARWNIQTLAFTDPDGIPTLSEIRNAYLQLGHAVKDSSNASVLHSSTASIGIDELSITIEEFLAGLPMNVIQYLSVLHNSDDPLVHAHSLQKQSNLCGKSTQQLRTEDDFLRNCLGGDTKFPIFLSRWPGGKPHVDWLPMWQRLKNARHRLFTRFFGGLVRCILKISSRQHRKYKNRMVKARSSFINVLGDVIKKLAMMNTRGKKAQETDIILNFTKLHLPHGTHSCNWDFIRAIFDVTRVSLITRITITHNEPVWRREHPLSKHYNVMQEFLMQNEKLDPHPGVVTLTSLKEVNQMYHKFRRALTHIERDDYNPNRSHWKHVVRSLPAYGTGSRKTYFVFASSFK</sequence>
<protein>
    <submittedName>
        <fullName evidence="1">Uncharacterized protein</fullName>
    </submittedName>
</protein>
<proteinExistence type="predicted"/>
<accession>A0A8F8KQ11</accession>
<gene>
    <name evidence="1" type="ORF">KOM_12_417</name>
</gene>
<name>A0A8F8KQ11_9VIRU</name>
<reference evidence="1" key="1">
    <citation type="submission" date="2021-06" db="EMBL/GenBank/DDBJ databases">
        <authorList>
            <person name="Rolland C."/>
        </authorList>
    </citation>
    <scope>NUCLEOTIDE SEQUENCE</scope>
    <source>
        <strain evidence="1">347.936635</strain>
    </source>
</reference>
<evidence type="ECO:0000313" key="1">
    <source>
        <dbReference type="EMBL" id="QYA18685.1"/>
    </source>
</evidence>